<dbReference type="InterPro" id="IPR045004">
    <property type="entry name" value="ECH_dom"/>
</dbReference>
<comment type="catalytic activity">
    <reaction evidence="1">
        <text>3-hydroxy-2-methylpropanoyl-CoA + H2O = 3-hydroxy-2-methylpropanoate + CoA + H(+)</text>
        <dbReference type="Rhea" id="RHEA:20888"/>
        <dbReference type="ChEBI" id="CHEBI:11805"/>
        <dbReference type="ChEBI" id="CHEBI:15377"/>
        <dbReference type="ChEBI" id="CHEBI:15378"/>
        <dbReference type="ChEBI" id="CHEBI:57287"/>
        <dbReference type="ChEBI" id="CHEBI:57340"/>
        <dbReference type="EC" id="3.1.2.4"/>
    </reaction>
</comment>
<gene>
    <name evidence="5" type="ORF">LCGC14_0031470</name>
</gene>
<dbReference type="AlphaFoldDB" id="A0A0F9YY10"/>
<keyword evidence="3" id="KW-0378">Hydrolase</keyword>
<dbReference type="GO" id="GO:0003860">
    <property type="term" value="F:3-hydroxyisobutyryl-CoA hydrolase activity"/>
    <property type="evidence" value="ECO:0007669"/>
    <property type="project" value="UniProtKB-EC"/>
</dbReference>
<dbReference type="InterPro" id="IPR029045">
    <property type="entry name" value="ClpP/crotonase-like_dom_sf"/>
</dbReference>
<evidence type="ECO:0000256" key="2">
    <source>
        <dbReference type="ARBA" id="ARBA00011915"/>
    </source>
</evidence>
<dbReference type="CDD" id="cd06558">
    <property type="entry name" value="crotonase-like"/>
    <property type="match status" value="1"/>
</dbReference>
<protein>
    <recommendedName>
        <fullName evidence="2">3-hydroxyisobutyryl-CoA hydrolase</fullName>
        <ecNumber evidence="2">3.1.2.4</ecNumber>
    </recommendedName>
</protein>
<feature type="domain" description="Enoyl-CoA hydratase/isomerase" evidence="4">
    <location>
        <begin position="17"/>
        <end position="346"/>
    </location>
</feature>
<evidence type="ECO:0000259" key="4">
    <source>
        <dbReference type="Pfam" id="PF16113"/>
    </source>
</evidence>
<dbReference type="Gene3D" id="3.90.226.10">
    <property type="entry name" value="2-enoyl-CoA Hydratase, Chain A, domain 1"/>
    <property type="match status" value="1"/>
</dbReference>
<dbReference type="SUPFAM" id="SSF52096">
    <property type="entry name" value="ClpP/crotonase"/>
    <property type="match status" value="1"/>
</dbReference>
<dbReference type="PANTHER" id="PTHR43176">
    <property type="entry name" value="3-HYDROXYISOBUTYRYL-COA HYDROLASE-RELATED"/>
    <property type="match status" value="1"/>
</dbReference>
<evidence type="ECO:0000256" key="1">
    <source>
        <dbReference type="ARBA" id="ARBA00001709"/>
    </source>
</evidence>
<accession>A0A0F9YY10</accession>
<organism evidence="5">
    <name type="scientific">marine sediment metagenome</name>
    <dbReference type="NCBI Taxonomy" id="412755"/>
    <lineage>
        <taxon>unclassified sequences</taxon>
        <taxon>metagenomes</taxon>
        <taxon>ecological metagenomes</taxon>
    </lineage>
</organism>
<dbReference type="InterPro" id="IPR032259">
    <property type="entry name" value="HIBYL-CoA-H"/>
</dbReference>
<evidence type="ECO:0000313" key="5">
    <source>
        <dbReference type="EMBL" id="KKO09654.1"/>
    </source>
</evidence>
<dbReference type="Pfam" id="PF16113">
    <property type="entry name" value="ECH_2"/>
    <property type="match status" value="1"/>
</dbReference>
<dbReference type="GO" id="GO:0006574">
    <property type="term" value="P:L-valine catabolic process"/>
    <property type="evidence" value="ECO:0007669"/>
    <property type="project" value="TreeGrafter"/>
</dbReference>
<evidence type="ECO:0000256" key="3">
    <source>
        <dbReference type="ARBA" id="ARBA00022801"/>
    </source>
</evidence>
<comment type="caution">
    <text evidence="5">The sequence shown here is derived from an EMBL/GenBank/DDBJ whole genome shotgun (WGS) entry which is preliminary data.</text>
</comment>
<name>A0A0F9YY10_9ZZZZ</name>
<proteinExistence type="predicted"/>
<dbReference type="EC" id="3.1.2.4" evidence="2"/>
<reference evidence="5" key="1">
    <citation type="journal article" date="2015" name="Nature">
        <title>Complex archaea that bridge the gap between prokaryotes and eukaryotes.</title>
        <authorList>
            <person name="Spang A."/>
            <person name="Saw J.H."/>
            <person name="Jorgensen S.L."/>
            <person name="Zaremba-Niedzwiedzka K."/>
            <person name="Martijn J."/>
            <person name="Lind A.E."/>
            <person name="van Eijk R."/>
            <person name="Schleper C."/>
            <person name="Guy L."/>
            <person name="Ettema T.J."/>
        </authorList>
    </citation>
    <scope>NUCLEOTIDE SEQUENCE</scope>
</reference>
<dbReference type="PANTHER" id="PTHR43176:SF3">
    <property type="entry name" value="3-HYDROXYISOBUTYRYL-COA HYDROLASE, MITOCHONDRIAL"/>
    <property type="match status" value="1"/>
</dbReference>
<sequence length="352" mass="39014">MSDVQASVLADVRNHIGYLTLNRPAGLNALTLEMVRLLKAQLEHWMQDQQVRTVLLSGAGDRAFCAGGDIRTLYDEYKQGSTEGIETFFSEEYALDQLIHAYPKPVIALMDRFVLGGGMGLAQGAGLRMVTERSRLGMPETGIGYFPDVGGSYFLPRLPGELGIYLGVTGVHIGPADALYAGLADVGLPSNKLPELTSHLDDLDWSRLSPEQAIRMLTFDDFGSADLKRLRPAIDRHFAHKDIPSIRQSLLDEQNPEWHGWAQATVKLMDSRSPIAMAVTLELLRRGRELSLADCFAMELHLDRQWFDKGDIVEGVRALLVDKDKNPRWNPASIDGLDPAEVAGFFKDFNHA</sequence>
<dbReference type="NCBIfam" id="NF004127">
    <property type="entry name" value="PRK05617.1"/>
    <property type="match status" value="1"/>
</dbReference>
<dbReference type="EMBL" id="LAZR01000006">
    <property type="protein sequence ID" value="KKO09654.1"/>
    <property type="molecule type" value="Genomic_DNA"/>
</dbReference>